<feature type="domain" description="Sugar-binding" evidence="5">
    <location>
        <begin position="63"/>
        <end position="311"/>
    </location>
</feature>
<dbReference type="InterPro" id="IPR036388">
    <property type="entry name" value="WH-like_DNA-bd_sf"/>
</dbReference>
<dbReference type="InterPro" id="IPR037171">
    <property type="entry name" value="NagB/RpiA_transferase-like"/>
</dbReference>
<dbReference type="PANTHER" id="PTHR34294">
    <property type="entry name" value="TRANSCRIPTIONAL REGULATOR-RELATED"/>
    <property type="match status" value="1"/>
</dbReference>
<dbReference type="Gene3D" id="3.40.50.1360">
    <property type="match status" value="1"/>
</dbReference>
<dbReference type="Pfam" id="PF04198">
    <property type="entry name" value="Sugar-bind"/>
    <property type="match status" value="1"/>
</dbReference>
<name>A0A178IIR3_9BACT</name>
<gene>
    <name evidence="6" type="ORF">AW736_10660</name>
</gene>
<dbReference type="EMBL" id="LRRQ01000076">
    <property type="protein sequence ID" value="OAM89782.1"/>
    <property type="molecule type" value="Genomic_DNA"/>
</dbReference>
<dbReference type="PANTHER" id="PTHR34294:SF1">
    <property type="entry name" value="TRANSCRIPTIONAL REGULATOR LSRR"/>
    <property type="match status" value="1"/>
</dbReference>
<evidence type="ECO:0000259" key="5">
    <source>
        <dbReference type="Pfam" id="PF04198"/>
    </source>
</evidence>
<evidence type="ECO:0000313" key="7">
    <source>
        <dbReference type="Proteomes" id="UP000078486"/>
    </source>
</evidence>
<keyword evidence="3" id="KW-0238">DNA-binding</keyword>
<dbReference type="InterPro" id="IPR051054">
    <property type="entry name" value="SorC_transcr_regulators"/>
</dbReference>
<protein>
    <recommendedName>
        <fullName evidence="5">Sugar-binding domain-containing protein</fullName>
    </recommendedName>
</protein>
<keyword evidence="7" id="KW-1185">Reference proteome</keyword>
<dbReference type="STRING" id="1184151.AW736_10660"/>
<evidence type="ECO:0000313" key="6">
    <source>
        <dbReference type="EMBL" id="OAM89782.1"/>
    </source>
</evidence>
<dbReference type="Gene3D" id="1.10.10.10">
    <property type="entry name" value="Winged helix-like DNA-binding domain superfamily/Winged helix DNA-binding domain"/>
    <property type="match status" value="1"/>
</dbReference>
<dbReference type="SUPFAM" id="SSF100950">
    <property type="entry name" value="NagB/RpiA/CoA transferase-like"/>
    <property type="match status" value="1"/>
</dbReference>
<evidence type="ECO:0000256" key="2">
    <source>
        <dbReference type="ARBA" id="ARBA00023015"/>
    </source>
</evidence>
<evidence type="ECO:0000256" key="1">
    <source>
        <dbReference type="ARBA" id="ARBA00010466"/>
    </source>
</evidence>
<reference evidence="6 7" key="1">
    <citation type="submission" date="2016-01" db="EMBL/GenBank/DDBJ databases">
        <title>High potential of lignocellulose degradation of a new Verrucomicrobia species.</title>
        <authorList>
            <person name="Wang Y."/>
            <person name="Shi Y."/>
            <person name="Qiu Z."/>
            <person name="Liu S."/>
            <person name="Yang H."/>
        </authorList>
    </citation>
    <scope>NUCLEOTIDE SEQUENCE [LARGE SCALE GENOMIC DNA]</scope>
    <source>
        <strain evidence="6 7">TSB47</strain>
    </source>
</reference>
<dbReference type="InterPro" id="IPR007324">
    <property type="entry name" value="Sugar-bd_dom_put"/>
</dbReference>
<keyword evidence="4" id="KW-0804">Transcription</keyword>
<dbReference type="RefSeq" id="WP_068770241.1">
    <property type="nucleotide sequence ID" value="NZ_CP109796.1"/>
</dbReference>
<dbReference type="GO" id="GO:0030246">
    <property type="term" value="F:carbohydrate binding"/>
    <property type="evidence" value="ECO:0007669"/>
    <property type="project" value="InterPro"/>
</dbReference>
<evidence type="ECO:0000256" key="3">
    <source>
        <dbReference type="ARBA" id="ARBA00023125"/>
    </source>
</evidence>
<comment type="similarity">
    <text evidence="1">Belongs to the SorC transcriptional regulatory family.</text>
</comment>
<keyword evidence="2" id="KW-0805">Transcription regulation</keyword>
<dbReference type="GO" id="GO:0003677">
    <property type="term" value="F:DNA binding"/>
    <property type="evidence" value="ECO:0007669"/>
    <property type="project" value="UniProtKB-KW"/>
</dbReference>
<comment type="caution">
    <text evidence="6">The sequence shown here is derived from an EMBL/GenBank/DDBJ whole genome shotgun (WGS) entry which is preliminary data.</text>
</comment>
<dbReference type="Proteomes" id="UP000078486">
    <property type="component" value="Unassembled WGS sequence"/>
</dbReference>
<accession>A0A178IIR3</accession>
<organism evidence="6 7">
    <name type="scientific">Termitidicoccus mucosus</name>
    <dbReference type="NCBI Taxonomy" id="1184151"/>
    <lineage>
        <taxon>Bacteria</taxon>
        <taxon>Pseudomonadati</taxon>
        <taxon>Verrucomicrobiota</taxon>
        <taxon>Opitutia</taxon>
        <taxon>Opitutales</taxon>
        <taxon>Opitutaceae</taxon>
        <taxon>Termitidicoccus</taxon>
    </lineage>
</organism>
<proteinExistence type="inferred from homology"/>
<dbReference type="OrthoDB" id="186585at2"/>
<sequence length="328" mass="35488">MSHEYPDEQVRFVAKLYYIDHVSQPEVARLAGVSQAKISRILAEARKRGIVRITVEEYEPRNRKLEQALRGQFGLESVIVAKTAEHATGDVARATVGIIGAPLVSGLLPSAGIIAIAGGRTVKELADHLPERDGRQLVVVQAMGGIDSSISEVDAMELGRSLVRRWGGRFLTLTTPAFVPNRAARDSFLSFSQIQAVWRRFDHADAALVGIGAMGDSAFVERGVLTAGDLNALRRGGAVGEICGRFFDHEGRECDTPWKNRVISMDVSMLRKTPRVIAIAVGADKAQAVAAAARGGLIKTLVIDEAGAEALAKEKAPRRRRPAKNRKI</sequence>
<dbReference type="AlphaFoldDB" id="A0A178IIR3"/>
<evidence type="ECO:0000256" key="4">
    <source>
        <dbReference type="ARBA" id="ARBA00023163"/>
    </source>
</evidence>